<proteinExistence type="predicted"/>
<organism evidence="1">
    <name type="scientific">Rhizophora mucronata</name>
    <name type="common">Asiatic mangrove</name>
    <dbReference type="NCBI Taxonomy" id="61149"/>
    <lineage>
        <taxon>Eukaryota</taxon>
        <taxon>Viridiplantae</taxon>
        <taxon>Streptophyta</taxon>
        <taxon>Embryophyta</taxon>
        <taxon>Tracheophyta</taxon>
        <taxon>Spermatophyta</taxon>
        <taxon>Magnoliopsida</taxon>
        <taxon>eudicotyledons</taxon>
        <taxon>Gunneridae</taxon>
        <taxon>Pentapetalae</taxon>
        <taxon>rosids</taxon>
        <taxon>fabids</taxon>
        <taxon>Malpighiales</taxon>
        <taxon>Rhizophoraceae</taxon>
        <taxon>Rhizophora</taxon>
    </lineage>
</organism>
<dbReference type="AlphaFoldDB" id="A0A2P2K8R0"/>
<protein>
    <submittedName>
        <fullName evidence="1">Uncharacterized protein</fullName>
    </submittedName>
</protein>
<dbReference type="EMBL" id="GGEC01021583">
    <property type="protein sequence ID" value="MBX02067.1"/>
    <property type="molecule type" value="Transcribed_RNA"/>
</dbReference>
<reference evidence="1" key="1">
    <citation type="submission" date="2018-02" db="EMBL/GenBank/DDBJ databases">
        <title>Rhizophora mucronata_Transcriptome.</title>
        <authorList>
            <person name="Meera S.P."/>
            <person name="Sreeshan A."/>
            <person name="Augustine A."/>
        </authorList>
    </citation>
    <scope>NUCLEOTIDE SEQUENCE</scope>
    <source>
        <tissue evidence="1">Leaf</tissue>
    </source>
</reference>
<evidence type="ECO:0000313" key="1">
    <source>
        <dbReference type="EMBL" id="MBX02067.1"/>
    </source>
</evidence>
<sequence length="66" mass="7275">MEIIMMIPKSLMLGDSNLNAKANRRRNIGDADLHMVANVTEIKTRDALLRLISNAVPTAVGTTLRK</sequence>
<accession>A0A2P2K8R0</accession>
<name>A0A2P2K8R0_RHIMU</name>